<sequence>MLRVCTWSKSLIRSCRMFCIFTTEISHRFSTCNTYSIKTIKQFRPQIQTTQALGRRRRSLTCSITSKISGCPLHTLLDFTAWKAISIYCRTFRRQGNGSKPDYKPVVAWEFRMYTNVKSSYFNLH</sequence>
<proteinExistence type="predicted"/>
<comment type="caution">
    <text evidence="1">The sequence shown here is derived from an EMBL/GenBank/DDBJ whole genome shotgun (WGS) entry which is preliminary data.</text>
</comment>
<dbReference type="AlphaFoldDB" id="A0A8T0HDR3"/>
<protein>
    <submittedName>
        <fullName evidence="1">Uncharacterized protein</fullName>
    </submittedName>
</protein>
<dbReference type="Proteomes" id="UP000822688">
    <property type="component" value="Chromosome 6"/>
</dbReference>
<keyword evidence="2" id="KW-1185">Reference proteome</keyword>
<gene>
    <name evidence="1" type="ORF">KC19_6G106600</name>
</gene>
<accession>A0A8T0HDR3</accession>
<dbReference type="EMBL" id="CM026427">
    <property type="protein sequence ID" value="KAG0569673.1"/>
    <property type="molecule type" value="Genomic_DNA"/>
</dbReference>
<evidence type="ECO:0000313" key="1">
    <source>
        <dbReference type="EMBL" id="KAG0569673.1"/>
    </source>
</evidence>
<name>A0A8T0HDR3_CERPU</name>
<reference evidence="1 2" key="1">
    <citation type="submission" date="2020-06" db="EMBL/GenBank/DDBJ databases">
        <title>WGS assembly of Ceratodon purpureus strain R40.</title>
        <authorList>
            <person name="Carey S.B."/>
            <person name="Jenkins J."/>
            <person name="Shu S."/>
            <person name="Lovell J.T."/>
            <person name="Sreedasyam A."/>
            <person name="Maumus F."/>
            <person name="Tiley G.P."/>
            <person name="Fernandez-Pozo N."/>
            <person name="Barry K."/>
            <person name="Chen C."/>
            <person name="Wang M."/>
            <person name="Lipzen A."/>
            <person name="Daum C."/>
            <person name="Saski C.A."/>
            <person name="Payton A.C."/>
            <person name="Mcbreen J.C."/>
            <person name="Conrad R.E."/>
            <person name="Kollar L.M."/>
            <person name="Olsson S."/>
            <person name="Huttunen S."/>
            <person name="Landis J.B."/>
            <person name="Wickett N.J."/>
            <person name="Johnson M.G."/>
            <person name="Rensing S.A."/>
            <person name="Grimwood J."/>
            <person name="Schmutz J."/>
            <person name="Mcdaniel S.F."/>
        </authorList>
    </citation>
    <scope>NUCLEOTIDE SEQUENCE [LARGE SCALE GENOMIC DNA]</scope>
    <source>
        <strain evidence="1 2">R40</strain>
    </source>
</reference>
<evidence type="ECO:0000313" key="2">
    <source>
        <dbReference type="Proteomes" id="UP000822688"/>
    </source>
</evidence>
<organism evidence="1 2">
    <name type="scientific">Ceratodon purpureus</name>
    <name type="common">Fire moss</name>
    <name type="synonym">Dicranum purpureum</name>
    <dbReference type="NCBI Taxonomy" id="3225"/>
    <lineage>
        <taxon>Eukaryota</taxon>
        <taxon>Viridiplantae</taxon>
        <taxon>Streptophyta</taxon>
        <taxon>Embryophyta</taxon>
        <taxon>Bryophyta</taxon>
        <taxon>Bryophytina</taxon>
        <taxon>Bryopsida</taxon>
        <taxon>Dicranidae</taxon>
        <taxon>Pseudoditrichales</taxon>
        <taxon>Ditrichaceae</taxon>
        <taxon>Ceratodon</taxon>
    </lineage>
</organism>